<evidence type="ECO:0000313" key="7">
    <source>
        <dbReference type="Proteomes" id="UP000077266"/>
    </source>
</evidence>
<organism evidence="6 7">
    <name type="scientific">Exidia glandulosa HHB12029</name>
    <dbReference type="NCBI Taxonomy" id="1314781"/>
    <lineage>
        <taxon>Eukaryota</taxon>
        <taxon>Fungi</taxon>
        <taxon>Dikarya</taxon>
        <taxon>Basidiomycota</taxon>
        <taxon>Agaricomycotina</taxon>
        <taxon>Agaricomycetes</taxon>
        <taxon>Auriculariales</taxon>
        <taxon>Exidiaceae</taxon>
        <taxon>Exidia</taxon>
    </lineage>
</organism>
<feature type="chain" id="PRO_5007855642" description="EF-hand domain-containing protein" evidence="4">
    <location>
        <begin position="20"/>
        <end position="338"/>
    </location>
</feature>
<evidence type="ECO:0000313" key="6">
    <source>
        <dbReference type="EMBL" id="KZV80682.1"/>
    </source>
</evidence>
<dbReference type="GO" id="GO:0005793">
    <property type="term" value="C:endoplasmic reticulum-Golgi intermediate compartment"/>
    <property type="evidence" value="ECO:0007669"/>
    <property type="project" value="TreeGrafter"/>
</dbReference>
<dbReference type="Proteomes" id="UP000077266">
    <property type="component" value="Unassembled WGS sequence"/>
</dbReference>
<gene>
    <name evidence="6" type="ORF">EXIGLDRAFT_732473</name>
</gene>
<feature type="compositionally biased region" description="Basic and acidic residues" evidence="3">
    <location>
        <begin position="286"/>
        <end position="300"/>
    </location>
</feature>
<evidence type="ECO:0000256" key="1">
    <source>
        <dbReference type="ARBA" id="ARBA00022729"/>
    </source>
</evidence>
<dbReference type="SUPFAM" id="SSF47473">
    <property type="entry name" value="EF-hand"/>
    <property type="match status" value="1"/>
</dbReference>
<name>A0A165BHW3_EXIGL</name>
<dbReference type="EMBL" id="KV426459">
    <property type="protein sequence ID" value="KZV80682.1"/>
    <property type="molecule type" value="Genomic_DNA"/>
</dbReference>
<feature type="region of interest" description="Disordered" evidence="3">
    <location>
        <begin position="203"/>
        <end position="324"/>
    </location>
</feature>
<sequence>MRPAATAATLIWALAAARAHGDHGHAQGGEDHSQEGYIRQHMSSEHHIDTFDLASFFQLHDLDHDGFWDRGEIEAVYGVHHDWNPKDKDMQKIKEKADMVVARVLQLLDADRDNRISKAEFERAGFEGLPDLSKELGAEGHHYDVESEFFLHHEELYHSTPDTQTDEAYTHPEDDEHFANHEHIEAEEDRRERAFQGLPLEGEAGEKAGHDHDHPAPPSSDETKAESDVKVEYAGDTPPPAGEAPPASDPVLDAAHPHDDQAVFEEPQQTRQKPKIVRQPPPEKQNPTERFKTARGESQEKAQWGEGDDGFKRPKTPADRMRKNVPYKYKFKRNWGDF</sequence>
<dbReference type="PANTHER" id="PTHR19237">
    <property type="entry name" value="NUCLEOBINDIN"/>
    <property type="match status" value="1"/>
</dbReference>
<dbReference type="InterPro" id="IPR002048">
    <property type="entry name" value="EF_hand_dom"/>
</dbReference>
<dbReference type="InterPro" id="IPR040250">
    <property type="entry name" value="Nucleobindin"/>
</dbReference>
<dbReference type="InterPro" id="IPR011992">
    <property type="entry name" value="EF-hand-dom_pair"/>
</dbReference>
<dbReference type="OrthoDB" id="289247at2759"/>
<keyword evidence="2" id="KW-0106">Calcium</keyword>
<evidence type="ECO:0000259" key="5">
    <source>
        <dbReference type="PROSITE" id="PS50222"/>
    </source>
</evidence>
<feature type="compositionally biased region" description="Basic and acidic residues" evidence="3">
    <location>
        <begin position="309"/>
        <end position="322"/>
    </location>
</feature>
<evidence type="ECO:0000256" key="3">
    <source>
        <dbReference type="SAM" id="MobiDB-lite"/>
    </source>
</evidence>
<dbReference type="GO" id="GO:0070062">
    <property type="term" value="C:extracellular exosome"/>
    <property type="evidence" value="ECO:0007669"/>
    <property type="project" value="TreeGrafter"/>
</dbReference>
<evidence type="ECO:0000256" key="4">
    <source>
        <dbReference type="SAM" id="SignalP"/>
    </source>
</evidence>
<reference evidence="6 7" key="1">
    <citation type="journal article" date="2016" name="Mol. Biol. Evol.">
        <title>Comparative Genomics of Early-Diverging Mushroom-Forming Fungi Provides Insights into the Origins of Lignocellulose Decay Capabilities.</title>
        <authorList>
            <person name="Nagy L.G."/>
            <person name="Riley R."/>
            <person name="Tritt A."/>
            <person name="Adam C."/>
            <person name="Daum C."/>
            <person name="Floudas D."/>
            <person name="Sun H."/>
            <person name="Yadav J.S."/>
            <person name="Pangilinan J."/>
            <person name="Larsson K.H."/>
            <person name="Matsuura K."/>
            <person name="Barry K."/>
            <person name="Labutti K."/>
            <person name="Kuo R."/>
            <person name="Ohm R.A."/>
            <person name="Bhattacharya S.S."/>
            <person name="Shirouzu T."/>
            <person name="Yoshinaga Y."/>
            <person name="Martin F.M."/>
            <person name="Grigoriev I.V."/>
            <person name="Hibbett D.S."/>
        </authorList>
    </citation>
    <scope>NUCLEOTIDE SEQUENCE [LARGE SCALE GENOMIC DNA]</scope>
    <source>
        <strain evidence="6 7">HHB12029</strain>
    </source>
</reference>
<feature type="signal peptide" evidence="4">
    <location>
        <begin position="1"/>
        <end position="19"/>
    </location>
</feature>
<dbReference type="InterPro" id="IPR018247">
    <property type="entry name" value="EF_Hand_1_Ca_BS"/>
</dbReference>
<accession>A0A165BHW3</accession>
<dbReference type="Pfam" id="PF13202">
    <property type="entry name" value="EF-hand_5"/>
    <property type="match status" value="1"/>
</dbReference>
<dbReference type="PANTHER" id="PTHR19237:SF20">
    <property type="entry name" value="NUCLEOBINDIN 1"/>
    <property type="match status" value="1"/>
</dbReference>
<protein>
    <recommendedName>
        <fullName evidence="5">EF-hand domain-containing protein</fullName>
    </recommendedName>
</protein>
<feature type="compositionally biased region" description="Basic and acidic residues" evidence="3">
    <location>
        <begin position="204"/>
        <end position="233"/>
    </location>
</feature>
<dbReference type="PROSITE" id="PS00018">
    <property type="entry name" value="EF_HAND_1"/>
    <property type="match status" value="1"/>
</dbReference>
<dbReference type="Gene3D" id="1.10.238.10">
    <property type="entry name" value="EF-hand"/>
    <property type="match status" value="1"/>
</dbReference>
<dbReference type="GO" id="GO:0005509">
    <property type="term" value="F:calcium ion binding"/>
    <property type="evidence" value="ECO:0007669"/>
    <property type="project" value="InterPro"/>
</dbReference>
<feature type="domain" description="EF-hand" evidence="5">
    <location>
        <begin position="96"/>
        <end position="131"/>
    </location>
</feature>
<keyword evidence="1 4" id="KW-0732">Signal</keyword>
<evidence type="ECO:0000256" key="2">
    <source>
        <dbReference type="ARBA" id="ARBA00022837"/>
    </source>
</evidence>
<dbReference type="InParanoid" id="A0A165BHW3"/>
<dbReference type="PROSITE" id="PS50222">
    <property type="entry name" value="EF_HAND_2"/>
    <property type="match status" value="1"/>
</dbReference>
<proteinExistence type="predicted"/>
<keyword evidence="7" id="KW-1185">Reference proteome</keyword>
<dbReference type="STRING" id="1314781.A0A165BHW3"/>
<dbReference type="AlphaFoldDB" id="A0A165BHW3"/>